<name>A0ABQ9GAH7_9NEOP</name>
<dbReference type="Proteomes" id="UP001159363">
    <property type="component" value="Chromosome 13"/>
</dbReference>
<comment type="caution">
    <text evidence="2">The sequence shown here is derived from an EMBL/GenBank/DDBJ whole genome shotgun (WGS) entry which is preliminary data.</text>
</comment>
<accession>A0ABQ9GAH7</accession>
<dbReference type="EMBL" id="JARBHB010000014">
    <property type="protein sequence ID" value="KAJ8869162.1"/>
    <property type="molecule type" value="Genomic_DNA"/>
</dbReference>
<evidence type="ECO:0000313" key="2">
    <source>
        <dbReference type="EMBL" id="KAJ8869162.1"/>
    </source>
</evidence>
<keyword evidence="3" id="KW-1185">Reference proteome</keyword>
<gene>
    <name evidence="2" type="ORF">PR048_030732</name>
</gene>
<proteinExistence type="predicted"/>
<evidence type="ECO:0000256" key="1">
    <source>
        <dbReference type="SAM" id="MobiDB-lite"/>
    </source>
</evidence>
<evidence type="ECO:0000313" key="3">
    <source>
        <dbReference type="Proteomes" id="UP001159363"/>
    </source>
</evidence>
<reference evidence="2 3" key="1">
    <citation type="submission" date="2023-02" db="EMBL/GenBank/DDBJ databases">
        <title>LHISI_Scaffold_Assembly.</title>
        <authorList>
            <person name="Stuart O.P."/>
            <person name="Cleave R."/>
            <person name="Magrath M.J.L."/>
            <person name="Mikheyev A.S."/>
        </authorList>
    </citation>
    <scope>NUCLEOTIDE SEQUENCE [LARGE SCALE GENOMIC DNA]</scope>
    <source>
        <strain evidence="2">Daus_M_001</strain>
        <tissue evidence="2">Leg muscle</tissue>
    </source>
</reference>
<protein>
    <submittedName>
        <fullName evidence="2">Uncharacterized protein</fullName>
    </submittedName>
</protein>
<sequence length="471" mass="52812">MLQPGMRPPKSEGELGATEACSIDSLIASTRKSLNWREVLPSITRLYETFSGDPTRIFNCRLTKARRHVECALDKLHEHLNVSNDCVKLCMLWRCQLPISFTKGGGAGGGYKTTPDWNMFYRRASCRGKESWILYETAVDYFDHDGNTVRLGRRSEEAVVVCVTVARIASSLLDFGRASYILMHLDTARRQPARVNRDGGKTSRPTASSGTIPTCENPVTRPGIEPWSQWWEASGLTAQPPWPLACVESCLLLDVLVHWKYQLLRAVFLSSLLCVGNWDGASTMSEGKGRGSEGQWGKENCYLRDGLHPASRTLGAGGGSHTFAKVDSSTADICFQRSKPGTRRRAGKRDKWQGTVRHPPATYQFQSEADKIIFCGTMLRGPGCSHFLVYRRMLWNIDLVSQRNSEAVSRIGRSCRQNDHFGHGLSVPNLREGQGRRYLGVTGCPREELSWSGRTDAWRVSERQKSERYDQ</sequence>
<feature type="compositionally biased region" description="Polar residues" evidence="1">
    <location>
        <begin position="203"/>
        <end position="214"/>
    </location>
</feature>
<feature type="region of interest" description="Disordered" evidence="1">
    <location>
        <begin position="193"/>
        <end position="215"/>
    </location>
</feature>
<organism evidence="2 3">
    <name type="scientific">Dryococelus australis</name>
    <dbReference type="NCBI Taxonomy" id="614101"/>
    <lineage>
        <taxon>Eukaryota</taxon>
        <taxon>Metazoa</taxon>
        <taxon>Ecdysozoa</taxon>
        <taxon>Arthropoda</taxon>
        <taxon>Hexapoda</taxon>
        <taxon>Insecta</taxon>
        <taxon>Pterygota</taxon>
        <taxon>Neoptera</taxon>
        <taxon>Polyneoptera</taxon>
        <taxon>Phasmatodea</taxon>
        <taxon>Verophasmatodea</taxon>
        <taxon>Anareolatae</taxon>
        <taxon>Phasmatidae</taxon>
        <taxon>Eurycanthinae</taxon>
        <taxon>Dryococelus</taxon>
    </lineage>
</organism>